<feature type="coiled-coil region" evidence="1">
    <location>
        <begin position="540"/>
        <end position="567"/>
    </location>
</feature>
<reference evidence="3" key="1">
    <citation type="submission" date="2018-11" db="EMBL/GenBank/DDBJ databases">
        <authorList>
            <consortium name="Genoscope - CEA"/>
            <person name="William W."/>
        </authorList>
    </citation>
    <scope>NUCLEOTIDE SEQUENCE</scope>
</reference>
<dbReference type="SUPFAM" id="SSF52047">
    <property type="entry name" value="RNI-like"/>
    <property type="match status" value="1"/>
</dbReference>
<evidence type="ECO:0000259" key="2">
    <source>
        <dbReference type="PROSITE" id="PS50181"/>
    </source>
</evidence>
<dbReference type="PANTHER" id="PTHR31293">
    <property type="entry name" value="RNI-LIKE SUPERFAMILY PROTEIN"/>
    <property type="match status" value="1"/>
</dbReference>
<dbReference type="InterPro" id="IPR006566">
    <property type="entry name" value="FBD"/>
</dbReference>
<dbReference type="EMBL" id="LR031872">
    <property type="protein sequence ID" value="VDC94785.1"/>
    <property type="molecule type" value="Genomic_DNA"/>
</dbReference>
<proteinExistence type="predicted"/>
<protein>
    <recommendedName>
        <fullName evidence="2">F-box domain-containing protein</fullName>
    </recommendedName>
</protein>
<organism evidence="3">
    <name type="scientific">Brassica oleracea</name>
    <name type="common">Wild cabbage</name>
    <dbReference type="NCBI Taxonomy" id="3712"/>
    <lineage>
        <taxon>Eukaryota</taxon>
        <taxon>Viridiplantae</taxon>
        <taxon>Streptophyta</taxon>
        <taxon>Embryophyta</taxon>
        <taxon>Tracheophyta</taxon>
        <taxon>Spermatophyta</taxon>
        <taxon>Magnoliopsida</taxon>
        <taxon>eudicotyledons</taxon>
        <taxon>Gunneridae</taxon>
        <taxon>Pentapetalae</taxon>
        <taxon>rosids</taxon>
        <taxon>malvids</taxon>
        <taxon>Brassicales</taxon>
        <taxon>Brassicaceae</taxon>
        <taxon>Brassiceae</taxon>
        <taxon>Brassica</taxon>
    </lineage>
</organism>
<dbReference type="Gene3D" id="1.20.1280.50">
    <property type="match status" value="1"/>
</dbReference>
<feature type="domain" description="F-box" evidence="2">
    <location>
        <begin position="1"/>
        <end position="37"/>
    </location>
</feature>
<dbReference type="InterPro" id="IPR001810">
    <property type="entry name" value="F-box_dom"/>
</dbReference>
<dbReference type="SUPFAM" id="SSF81383">
    <property type="entry name" value="F-box domain"/>
    <property type="match status" value="1"/>
</dbReference>
<name>A0A3P6AY32_BRAOL</name>
<dbReference type="SMART" id="SM00256">
    <property type="entry name" value="FBOX"/>
    <property type="match status" value="1"/>
</dbReference>
<sequence>MDRIGSLPDEVLSHILSFLTTKEAALTSILSKRWRNLFALVPNLDIDDSVFLIPEEGKRERDGILRSFLDFVDRVLALQGDTPINKFSLKCKTGIDTDRVNLWICNVLQRGVTSLELVLDFPRIGDDDFMYLLPDEMFVSSTLVELSLRSDLRSEFGVEWSRRGADTFLPMLKTLTFESTWVLLCEDLEVFLSSFPVLEDLHMAHIEWPETDESVSSQSLRKLTIYAGGFRDFRNPKSISFDTPNLVYLEYSDYVAADYPKVNLPDLAEAVLDLKLTGHDIELIRAPNDEDDVSLRLRNVWKLISGLRNVQRLFISADTLEVLSLCCESMPVFNNLKFLGIISAEDLGWQAMPVLLRNCPHLETLILKGLLHYVTDKCGDVCDCISREDKGRSLLSYPVKKLEIREFKGTVREKEMIRHFLESFPCLDDMEVYADQNGNDPTNVEVNRIYKIVAYKVHAEEVSTETVVESKSMSQTQMEEISSQVYYLITLKKNHYGFELTNLSFSWFLQFTPRNNRNKYDFVYILHGVPPPPPPQEMSQDYLKEQLDAAKTKLAELNDEYKERQRVHDAMFDRIVEQNPMIASALKARQSATEGSEASNDQEKKRDFKSLFEIIAELNLDLASVLSARRGTDLEGGETSRDQGEMTELDQITSEAVAAYVLPQDGH</sequence>
<dbReference type="InterPro" id="IPR055294">
    <property type="entry name" value="FBL60-like"/>
</dbReference>
<dbReference type="PROSITE" id="PS50181">
    <property type="entry name" value="FBOX"/>
    <property type="match status" value="1"/>
</dbReference>
<gene>
    <name evidence="3" type="ORF">BOLC3T18127H</name>
</gene>
<keyword evidence="1" id="KW-0175">Coiled coil</keyword>
<accession>A0A3P6AY32</accession>
<dbReference type="CDD" id="cd22160">
    <property type="entry name" value="F-box_AtFBL13-like"/>
    <property type="match status" value="1"/>
</dbReference>
<dbReference type="AlphaFoldDB" id="A0A3P6AY32"/>
<evidence type="ECO:0000256" key="1">
    <source>
        <dbReference type="SAM" id="Coils"/>
    </source>
</evidence>
<dbReference type="Gene3D" id="3.80.10.10">
    <property type="entry name" value="Ribonuclease Inhibitor"/>
    <property type="match status" value="1"/>
</dbReference>
<dbReference type="InterPro" id="IPR032675">
    <property type="entry name" value="LRR_dom_sf"/>
</dbReference>
<dbReference type="PANTHER" id="PTHR31293:SF16">
    <property type="entry name" value="RNI-LIKE SUPERFAMILY PROTEIN"/>
    <property type="match status" value="1"/>
</dbReference>
<dbReference type="InterPro" id="IPR036047">
    <property type="entry name" value="F-box-like_dom_sf"/>
</dbReference>
<dbReference type="Pfam" id="PF00646">
    <property type="entry name" value="F-box"/>
    <property type="match status" value="1"/>
</dbReference>
<evidence type="ECO:0000313" key="3">
    <source>
        <dbReference type="EMBL" id="VDC94785.1"/>
    </source>
</evidence>
<dbReference type="SMART" id="SM00579">
    <property type="entry name" value="FBD"/>
    <property type="match status" value="1"/>
</dbReference>
<dbReference type="InterPro" id="IPR053781">
    <property type="entry name" value="F-box_AtFBL13-like"/>
</dbReference>